<dbReference type="Gene3D" id="3.40.50.1240">
    <property type="entry name" value="Phosphoglycerate mutase-like"/>
    <property type="match status" value="1"/>
</dbReference>
<feature type="active site" description="Tele-phosphohistidine intermediate" evidence="2">
    <location>
        <position position="12"/>
    </location>
</feature>
<dbReference type="GO" id="GO:0045820">
    <property type="term" value="P:negative regulation of glycolytic process"/>
    <property type="evidence" value="ECO:0007669"/>
    <property type="project" value="TreeGrafter"/>
</dbReference>
<dbReference type="PANTHER" id="PTHR46517:SF1">
    <property type="entry name" value="FRUCTOSE-2,6-BISPHOSPHATASE TIGAR"/>
    <property type="match status" value="1"/>
</dbReference>
<evidence type="ECO:0000256" key="3">
    <source>
        <dbReference type="PIRSR" id="PIRSR613078-2"/>
    </source>
</evidence>
<dbReference type="CDD" id="cd07067">
    <property type="entry name" value="HP_PGM_like"/>
    <property type="match status" value="1"/>
</dbReference>
<keyword evidence="5" id="KW-1185">Reference proteome</keyword>
<dbReference type="EMBL" id="JAPDHZ010000002">
    <property type="protein sequence ID" value="MDG0789655.1"/>
    <property type="molecule type" value="Genomic_DNA"/>
</dbReference>
<reference evidence="4 5" key="1">
    <citation type="submission" date="2022-10" db="EMBL/GenBank/DDBJ databases">
        <title>Comparative genomic analysis of Cohnella hashimotonis sp. nov., isolated from the International Space Station.</title>
        <authorList>
            <person name="Simpson A."/>
            <person name="Venkateswaran K."/>
        </authorList>
    </citation>
    <scope>NUCLEOTIDE SEQUENCE [LARGE SCALE GENOMIC DNA]</scope>
    <source>
        <strain evidence="4 5">DSM 18997</strain>
    </source>
</reference>
<dbReference type="PANTHER" id="PTHR46517">
    <property type="entry name" value="FRUCTOSE-2,6-BISPHOSPHATASE TIGAR"/>
    <property type="match status" value="1"/>
</dbReference>
<dbReference type="RefSeq" id="WP_277563570.1">
    <property type="nucleotide sequence ID" value="NZ_JAPDHZ010000002.1"/>
</dbReference>
<comment type="caution">
    <text evidence="4">The sequence shown here is derived from an EMBL/GenBank/DDBJ whole genome shotgun (WGS) entry which is preliminary data.</text>
</comment>
<organism evidence="4 5">
    <name type="scientific">Cohnella ginsengisoli</name>
    <dbReference type="NCBI Taxonomy" id="425004"/>
    <lineage>
        <taxon>Bacteria</taxon>
        <taxon>Bacillati</taxon>
        <taxon>Bacillota</taxon>
        <taxon>Bacilli</taxon>
        <taxon>Bacillales</taxon>
        <taxon>Paenibacillaceae</taxon>
        <taxon>Cohnella</taxon>
    </lineage>
</organism>
<dbReference type="InterPro" id="IPR013078">
    <property type="entry name" value="His_Pase_superF_clade-1"/>
</dbReference>
<evidence type="ECO:0000256" key="2">
    <source>
        <dbReference type="PIRSR" id="PIRSR613078-1"/>
    </source>
</evidence>
<dbReference type="SMART" id="SM00855">
    <property type="entry name" value="PGAM"/>
    <property type="match status" value="1"/>
</dbReference>
<proteinExistence type="predicted"/>
<keyword evidence="1" id="KW-0378">Hydrolase</keyword>
<feature type="binding site" evidence="3">
    <location>
        <begin position="11"/>
        <end position="18"/>
    </location>
    <ligand>
        <name>substrate</name>
    </ligand>
</feature>
<dbReference type="InterPro" id="IPR051695">
    <property type="entry name" value="Phosphoglycerate_Mutase"/>
</dbReference>
<dbReference type="Proteomes" id="UP001153387">
    <property type="component" value="Unassembled WGS sequence"/>
</dbReference>
<evidence type="ECO:0000313" key="4">
    <source>
        <dbReference type="EMBL" id="MDG0789655.1"/>
    </source>
</evidence>
<feature type="binding site" evidence="3">
    <location>
        <position position="63"/>
    </location>
    <ligand>
        <name>substrate</name>
    </ligand>
</feature>
<dbReference type="GO" id="GO:0005829">
    <property type="term" value="C:cytosol"/>
    <property type="evidence" value="ECO:0007669"/>
    <property type="project" value="TreeGrafter"/>
</dbReference>
<dbReference type="AlphaFoldDB" id="A0A9X4KD51"/>
<feature type="active site" description="Proton donor/acceptor" evidence="2">
    <location>
        <position position="87"/>
    </location>
</feature>
<protein>
    <submittedName>
        <fullName evidence="4">Histidine phosphatase family protein</fullName>
    </submittedName>
</protein>
<dbReference type="GO" id="GO:0004331">
    <property type="term" value="F:fructose-2,6-bisphosphate 2-phosphatase activity"/>
    <property type="evidence" value="ECO:0007669"/>
    <property type="project" value="TreeGrafter"/>
</dbReference>
<name>A0A9X4KD51_9BACL</name>
<evidence type="ECO:0000256" key="1">
    <source>
        <dbReference type="ARBA" id="ARBA00022801"/>
    </source>
</evidence>
<dbReference type="GO" id="GO:0043456">
    <property type="term" value="P:regulation of pentose-phosphate shunt"/>
    <property type="evidence" value="ECO:0007669"/>
    <property type="project" value="TreeGrafter"/>
</dbReference>
<dbReference type="InterPro" id="IPR029033">
    <property type="entry name" value="His_PPase_superfam"/>
</dbReference>
<gene>
    <name evidence="4" type="ORF">OMP38_01390</name>
</gene>
<sequence length="196" mass="21390">MSGRMKLGLVRHGVTAWNIAGRIQGATDIPLSAEGERQALLLADRLRREPATWDGIVSSDLMRARRTAELIAERLELPLVSDAMLRERGFGEAEGTTEDERVARWGADWRGRVPGQESDAQVRARGLAFVEGFASSHPGQSWLVVTHGSFLAQLLQALDSGVDDSRIANLSLTILEREDGGWVPTLHNCTAHLGMA</sequence>
<accession>A0A9X4KD51</accession>
<evidence type="ECO:0000313" key="5">
    <source>
        <dbReference type="Proteomes" id="UP001153387"/>
    </source>
</evidence>
<dbReference type="Pfam" id="PF00300">
    <property type="entry name" value="His_Phos_1"/>
    <property type="match status" value="1"/>
</dbReference>
<dbReference type="SUPFAM" id="SSF53254">
    <property type="entry name" value="Phosphoglycerate mutase-like"/>
    <property type="match status" value="1"/>
</dbReference>